<name>A0A0A1GYF1_9LACO</name>
<dbReference type="HOGENOM" id="CLU_1853298_0_0_9"/>
<accession>A0A0A1GYF1</accession>
<organism evidence="1 2">
    <name type="scientific">Paucilactobacillus hokkaidonensis JCM 18461</name>
    <dbReference type="NCBI Taxonomy" id="1291742"/>
    <lineage>
        <taxon>Bacteria</taxon>
        <taxon>Bacillati</taxon>
        <taxon>Bacillota</taxon>
        <taxon>Bacilli</taxon>
        <taxon>Lactobacillales</taxon>
        <taxon>Lactobacillaceae</taxon>
        <taxon>Paucilactobacillus</taxon>
    </lineage>
</organism>
<dbReference type="STRING" id="1291742.LOOC260_114420"/>
<reference evidence="1 2" key="1">
    <citation type="submission" date="2014-11" db="EMBL/GenBank/DDBJ databases">
        <title>Complete genome sequence and analysis of Lactobacillus hokkaidonensis LOOC260T.</title>
        <authorList>
            <person name="Tanizawa Y."/>
            <person name="Tohno M."/>
            <person name="Kaminuma E."/>
            <person name="Nakamura Y."/>
            <person name="Arita M."/>
        </authorList>
    </citation>
    <scope>NUCLEOTIDE SEQUENCE [LARGE SCALE GENOMIC DNA]</scope>
    <source>
        <strain evidence="1 2">LOOC260</strain>
    </source>
</reference>
<dbReference type="EMBL" id="AP014680">
    <property type="protein sequence ID" value="BAP85978.1"/>
    <property type="molecule type" value="Genomic_DNA"/>
</dbReference>
<sequence>MAYMDYNEYKTLMKSANYKESLAVKAMLGRAKYYSYVQKKLQATFNKHPSDSLQKFIRQYDTKRIEDVWQAFWIAEQEHEQGWQFIEDGETYLSALLIKYEGDISRASESEQLSNDLVVLLDRLDTEQRQGE</sequence>
<evidence type="ECO:0000313" key="1">
    <source>
        <dbReference type="EMBL" id="BAP85978.1"/>
    </source>
</evidence>
<dbReference type="RefSeq" id="WP_041093975.1">
    <property type="nucleotide sequence ID" value="NZ_AP014680.1"/>
</dbReference>
<proteinExistence type="predicted"/>
<dbReference type="KEGG" id="lho:LOOC260_114420"/>
<dbReference type="Proteomes" id="UP000031620">
    <property type="component" value="Chromosome"/>
</dbReference>
<protein>
    <submittedName>
        <fullName evidence="1">Uncharacterized protein</fullName>
    </submittedName>
</protein>
<evidence type="ECO:0000313" key="2">
    <source>
        <dbReference type="Proteomes" id="UP000031620"/>
    </source>
</evidence>
<dbReference type="AlphaFoldDB" id="A0A0A1GYF1"/>
<gene>
    <name evidence="1" type="ORF">LOOC260_114420</name>
</gene>